<sequence>FHLRHCPNPLLVQLLSYGHHQLMLTFLVKETAGSIKAERPESSDDMTSWSCSQHQKLWMRTELQDLGLWPGSPPVRNPGNAISLPRVIVGTGGQYYIMSSRLCCKACRRFWFADSPRWLEKLPKRFTNLLPAFLTYKKAICKSVMDELRRTGHSPGDMANQVNELMQLKYERAHLAYLHAIESVREAEAGVYGQRTIGRFLNHVPGEGAKVPNWIPVRELVAELNSAFNRVTGQEKYPVLHSSHRDTGEKFGL</sequence>
<comment type="caution">
    <text evidence="2">The sequence shown here is derived from an EMBL/GenBank/DDBJ whole genome shotgun (WGS) entry which is preliminary data.</text>
</comment>
<organism evidence="2 3">
    <name type="scientific">Muraenolepis orangiensis</name>
    <name type="common">Patagonian moray cod</name>
    <dbReference type="NCBI Taxonomy" id="630683"/>
    <lineage>
        <taxon>Eukaryota</taxon>
        <taxon>Metazoa</taxon>
        <taxon>Chordata</taxon>
        <taxon>Craniata</taxon>
        <taxon>Vertebrata</taxon>
        <taxon>Euteleostomi</taxon>
        <taxon>Actinopterygii</taxon>
        <taxon>Neopterygii</taxon>
        <taxon>Teleostei</taxon>
        <taxon>Neoteleostei</taxon>
        <taxon>Acanthomorphata</taxon>
        <taxon>Zeiogadaria</taxon>
        <taxon>Gadariae</taxon>
        <taxon>Gadiformes</taxon>
        <taxon>Muraenolepidoidei</taxon>
        <taxon>Muraenolepididae</taxon>
        <taxon>Muraenolepis</taxon>
    </lineage>
</organism>
<evidence type="ECO:0000313" key="2">
    <source>
        <dbReference type="EMBL" id="KAJ3583302.1"/>
    </source>
</evidence>
<feature type="non-terminal residue" evidence="2">
    <location>
        <position position="1"/>
    </location>
</feature>
<dbReference type="Pfam" id="PF20499">
    <property type="entry name" value="DUF6729"/>
    <property type="match status" value="1"/>
</dbReference>
<dbReference type="InterPro" id="IPR046616">
    <property type="entry name" value="DUF6729"/>
</dbReference>
<proteinExistence type="predicted"/>
<dbReference type="EMBL" id="JANIIK010000451">
    <property type="protein sequence ID" value="KAJ3583302.1"/>
    <property type="molecule type" value="Genomic_DNA"/>
</dbReference>
<dbReference type="OrthoDB" id="8938717at2759"/>
<protein>
    <recommendedName>
        <fullName evidence="1">DUF6729 domain-containing protein</fullName>
    </recommendedName>
</protein>
<reference evidence="2" key="1">
    <citation type="submission" date="2022-07" db="EMBL/GenBank/DDBJ databases">
        <title>Chromosome-level genome of Muraenolepis orangiensis.</title>
        <authorList>
            <person name="Kim J."/>
        </authorList>
    </citation>
    <scope>NUCLEOTIDE SEQUENCE</scope>
    <source>
        <strain evidence="2">KU_S4_2022</strain>
        <tissue evidence="2">Muscle</tissue>
    </source>
</reference>
<accession>A0A9Q0I1L7</accession>
<dbReference type="AlphaFoldDB" id="A0A9Q0I1L7"/>
<feature type="domain" description="DUF6729" evidence="1">
    <location>
        <begin position="87"/>
        <end position="188"/>
    </location>
</feature>
<evidence type="ECO:0000259" key="1">
    <source>
        <dbReference type="Pfam" id="PF20499"/>
    </source>
</evidence>
<keyword evidence="3" id="KW-1185">Reference proteome</keyword>
<name>A0A9Q0I1L7_9TELE</name>
<feature type="non-terminal residue" evidence="2">
    <location>
        <position position="253"/>
    </location>
</feature>
<dbReference type="Proteomes" id="UP001148018">
    <property type="component" value="Unassembled WGS sequence"/>
</dbReference>
<evidence type="ECO:0000313" key="3">
    <source>
        <dbReference type="Proteomes" id="UP001148018"/>
    </source>
</evidence>
<gene>
    <name evidence="2" type="ORF">NHX12_028166</name>
</gene>